<proteinExistence type="predicted"/>
<dbReference type="PANTHER" id="PTHR46929">
    <property type="entry name" value="EXPRESSED PROTEIN"/>
    <property type="match status" value="1"/>
</dbReference>
<dbReference type="Gramene" id="HORVU.MOREX.r2.5HG0427820.1">
    <property type="protein sequence ID" value="HORVU.MOREX.r2.5HG0427820.1"/>
    <property type="gene ID" value="HORVU.MOREX.r2.5HG0427820"/>
</dbReference>
<evidence type="ECO:0000313" key="3">
    <source>
        <dbReference type="Proteomes" id="UP000011116"/>
    </source>
</evidence>
<organism evidence="2 3">
    <name type="scientific">Hordeum vulgare subsp. vulgare</name>
    <name type="common">Domesticated barley</name>
    <dbReference type="NCBI Taxonomy" id="112509"/>
    <lineage>
        <taxon>Eukaryota</taxon>
        <taxon>Viridiplantae</taxon>
        <taxon>Streptophyta</taxon>
        <taxon>Embryophyta</taxon>
        <taxon>Tracheophyta</taxon>
        <taxon>Spermatophyta</taxon>
        <taxon>Magnoliopsida</taxon>
        <taxon>Liliopsida</taxon>
        <taxon>Poales</taxon>
        <taxon>Poaceae</taxon>
        <taxon>BOP clade</taxon>
        <taxon>Pooideae</taxon>
        <taxon>Triticodae</taxon>
        <taxon>Triticeae</taxon>
        <taxon>Hordeinae</taxon>
        <taxon>Hordeum</taxon>
    </lineage>
</organism>
<dbReference type="Gramene" id="HORVU.MOREX.r3.5HG0514910.1">
    <property type="protein sequence ID" value="HORVU.MOREX.r3.5HG0514910.1"/>
    <property type="gene ID" value="HORVU.MOREX.r3.5HG0514910"/>
</dbReference>
<reference evidence="2" key="3">
    <citation type="submission" date="2022-01" db="UniProtKB">
        <authorList>
            <consortium name="EnsemblPlants"/>
        </authorList>
    </citation>
    <scope>IDENTIFICATION</scope>
    <source>
        <strain evidence="2">subsp. vulgare</strain>
    </source>
</reference>
<dbReference type="PANTHER" id="PTHR46929:SF34">
    <property type="entry name" value="MYB_SANT-LIKE DOMAIN-CONTAINING PROTEIN"/>
    <property type="match status" value="1"/>
</dbReference>
<name>A0A8I6YLX8_HORVV</name>
<dbReference type="InterPro" id="IPR024752">
    <property type="entry name" value="Myb/SANT-like_dom"/>
</dbReference>
<reference evidence="3" key="1">
    <citation type="journal article" date="2012" name="Nature">
        <title>A physical, genetic and functional sequence assembly of the barley genome.</title>
        <authorList>
            <consortium name="The International Barley Genome Sequencing Consortium"/>
            <person name="Mayer K.F."/>
            <person name="Waugh R."/>
            <person name="Brown J.W."/>
            <person name="Schulman A."/>
            <person name="Langridge P."/>
            <person name="Platzer M."/>
            <person name="Fincher G.B."/>
            <person name="Muehlbauer G.J."/>
            <person name="Sato K."/>
            <person name="Close T.J."/>
            <person name="Wise R.P."/>
            <person name="Stein N."/>
        </authorList>
    </citation>
    <scope>NUCLEOTIDE SEQUENCE [LARGE SCALE GENOMIC DNA]</scope>
    <source>
        <strain evidence="3">cv. Morex</strain>
    </source>
</reference>
<evidence type="ECO:0000259" key="1">
    <source>
        <dbReference type="Pfam" id="PF12776"/>
    </source>
</evidence>
<evidence type="ECO:0000313" key="2">
    <source>
        <dbReference type="EnsemblPlants" id="HORVU.MOREX.r3.5HG0514910.1"/>
    </source>
</evidence>
<dbReference type="EnsemblPlants" id="HORVU.MOREX.r3.5HG0514910.1">
    <property type="protein sequence ID" value="HORVU.MOREX.r3.5HG0514910.1"/>
    <property type="gene ID" value="HORVU.MOREX.r3.5HG0514910"/>
</dbReference>
<sequence>MDIALLEVLVEHHNNGDHAQNGWKSHVYVAVITNVREKCNVTITKENIILRCKTFEKHYEAISKMRSQSGFGWDWVNNKLSIDSEDVWTKYVVANNKIAFYKNRVIKNWDAITTIYSNDHANGEGVGTSIESVVEPTVGNMP</sequence>
<reference evidence="2" key="2">
    <citation type="submission" date="2020-10" db="EMBL/GenBank/DDBJ databases">
        <authorList>
            <person name="Scholz U."/>
            <person name="Mascher M."/>
            <person name="Fiebig A."/>
        </authorList>
    </citation>
    <scope>NUCLEOTIDE SEQUENCE [LARGE SCALE GENOMIC DNA]</scope>
    <source>
        <strain evidence="2">cv. Morex</strain>
    </source>
</reference>
<protein>
    <recommendedName>
        <fullName evidence="1">Myb/SANT-like domain-containing protein</fullName>
    </recommendedName>
</protein>
<accession>A0A8I6YLX8</accession>
<dbReference type="Proteomes" id="UP000011116">
    <property type="component" value="Chromosome 5H"/>
</dbReference>
<feature type="domain" description="Myb/SANT-like" evidence="1">
    <location>
        <begin position="2"/>
        <end position="91"/>
    </location>
</feature>
<keyword evidence="3" id="KW-1185">Reference proteome</keyword>
<dbReference type="Pfam" id="PF12776">
    <property type="entry name" value="Myb_DNA-bind_3"/>
    <property type="match status" value="1"/>
</dbReference>
<dbReference type="AlphaFoldDB" id="A0A8I6YLX8"/>